<accession>A0AAU6SNG7</accession>
<name>A0AAU6SNG7_UNCXX</name>
<feature type="chain" id="PRO_5043324471" description="Carboxypeptidase regulatory-like domain-containing protein" evidence="1">
    <location>
        <begin position="19"/>
        <end position="151"/>
    </location>
</feature>
<evidence type="ECO:0000313" key="2">
    <source>
        <dbReference type="EMBL" id="XAG21488.1"/>
    </source>
</evidence>
<reference evidence="2" key="1">
    <citation type="submission" date="2022-03" db="EMBL/GenBank/DDBJ databases">
        <title>Sea Food Isolates.</title>
        <authorList>
            <person name="Li c."/>
        </authorList>
    </citation>
    <scope>NUCLEOTIDE SEQUENCE</scope>
    <source>
        <strain evidence="2">19PA01SH03</strain>
    </source>
</reference>
<keyword evidence="1" id="KW-0732">Signal</keyword>
<dbReference type="EMBL" id="CP095338">
    <property type="protein sequence ID" value="XAG21488.1"/>
    <property type="molecule type" value="Genomic_DNA"/>
</dbReference>
<evidence type="ECO:0000256" key="1">
    <source>
        <dbReference type="SAM" id="SignalP"/>
    </source>
</evidence>
<gene>
    <name evidence="2" type="ORF">MRN70_01085</name>
</gene>
<protein>
    <recommendedName>
        <fullName evidence="3">Carboxypeptidase regulatory-like domain-containing protein</fullName>
    </recommendedName>
</protein>
<organism evidence="2">
    <name type="scientific">bacterium 19PA01SH03</name>
    <dbReference type="NCBI Taxonomy" id="2920705"/>
    <lineage>
        <taxon>Bacteria</taxon>
    </lineage>
</organism>
<feature type="signal peptide" evidence="1">
    <location>
        <begin position="1"/>
        <end position="18"/>
    </location>
</feature>
<dbReference type="PROSITE" id="PS51257">
    <property type="entry name" value="PROKAR_LIPOPROTEIN"/>
    <property type="match status" value="1"/>
</dbReference>
<dbReference type="AlphaFoldDB" id="A0AAU6SNG7"/>
<evidence type="ECO:0008006" key="3">
    <source>
        <dbReference type="Google" id="ProtNLM"/>
    </source>
</evidence>
<sequence>MKSSVLLSVAISSAILLGCGGGSESNTNSPTTPIKDEPTAVLRGIAIDGYLTGARAFIDYNFNGQWDEHEPFAVTAENGQFQFMPNELAACWRFAPLIIDVPVGAHDSDHGVVTEAYQLSAPPQFTSEVTGSARVVSQGNRMNMPIFKGLA</sequence>
<proteinExistence type="predicted"/>